<dbReference type="GO" id="GO:0019829">
    <property type="term" value="F:ATPase-coupled monoatomic cation transmembrane transporter activity"/>
    <property type="evidence" value="ECO:0007669"/>
    <property type="project" value="InterPro"/>
</dbReference>
<dbReference type="InterPro" id="IPR036412">
    <property type="entry name" value="HAD-like_sf"/>
</dbReference>
<dbReference type="InterPro" id="IPR059000">
    <property type="entry name" value="ATPase_P-type_domA"/>
</dbReference>
<dbReference type="Pfam" id="PF00702">
    <property type="entry name" value="Hydrolase"/>
    <property type="match status" value="1"/>
</dbReference>
<evidence type="ECO:0000256" key="2">
    <source>
        <dbReference type="ARBA" id="ARBA00006024"/>
    </source>
</evidence>
<organism evidence="9">
    <name type="scientific">Planktothrix agardhii</name>
    <name type="common">Oscillatoria agardhii</name>
    <dbReference type="NCBI Taxonomy" id="1160"/>
    <lineage>
        <taxon>Bacteria</taxon>
        <taxon>Bacillati</taxon>
        <taxon>Cyanobacteriota</taxon>
        <taxon>Cyanophyceae</taxon>
        <taxon>Oscillatoriophycideae</taxon>
        <taxon>Oscillatoriales</taxon>
        <taxon>Microcoleaceae</taxon>
        <taxon>Planktothrix</taxon>
    </lineage>
</organism>
<dbReference type="NCBIfam" id="TIGR01525">
    <property type="entry name" value="ATPase-IB_hvy"/>
    <property type="match status" value="1"/>
</dbReference>
<feature type="domain" description="P-type ATPase A" evidence="8">
    <location>
        <begin position="222"/>
        <end position="312"/>
    </location>
</feature>
<keyword evidence="6" id="KW-0472">Membrane</keyword>
<dbReference type="SFLD" id="SFLDS00003">
    <property type="entry name" value="Haloacid_Dehalogenase"/>
    <property type="match status" value="1"/>
</dbReference>
<keyword evidence="5" id="KW-1133">Transmembrane helix</keyword>
<dbReference type="InterPro" id="IPR027256">
    <property type="entry name" value="P-typ_ATPase_IB"/>
</dbReference>
<dbReference type="SFLD" id="SFLDF00027">
    <property type="entry name" value="p-type_atpase"/>
    <property type="match status" value="1"/>
</dbReference>
<dbReference type="InterPro" id="IPR023214">
    <property type="entry name" value="HAD_sf"/>
</dbReference>
<dbReference type="GO" id="GO:0005524">
    <property type="term" value="F:ATP binding"/>
    <property type="evidence" value="ECO:0007669"/>
    <property type="project" value="UniProtKB-UniRule"/>
</dbReference>
<dbReference type="SFLD" id="SFLDG00002">
    <property type="entry name" value="C1.7:_P-type_atpase_like"/>
    <property type="match status" value="1"/>
</dbReference>
<dbReference type="PANTHER" id="PTHR48085">
    <property type="entry name" value="CADMIUM/ZINC-TRANSPORTING ATPASE HMA2-RELATED"/>
    <property type="match status" value="1"/>
</dbReference>
<comment type="similarity">
    <text evidence="2 7">Belongs to the cation transport ATPase (P-type) (TC 3.A.3) family. Type IB subfamily.</text>
</comment>
<dbReference type="Pfam" id="PF00122">
    <property type="entry name" value="E1-E2_ATPase"/>
    <property type="match status" value="1"/>
</dbReference>
<dbReference type="Gene3D" id="2.70.150.10">
    <property type="entry name" value="Calcium-transporting ATPase, cytoplasmic transduction domain A"/>
    <property type="match status" value="1"/>
</dbReference>
<dbReference type="PRINTS" id="PR00119">
    <property type="entry name" value="CATATPASE"/>
</dbReference>
<dbReference type="InterPro" id="IPR001757">
    <property type="entry name" value="P_typ_ATPase"/>
</dbReference>
<dbReference type="PANTHER" id="PTHR48085:SF5">
    <property type="entry name" value="CADMIUM_ZINC-TRANSPORTING ATPASE HMA4-RELATED"/>
    <property type="match status" value="1"/>
</dbReference>
<sequence length="717" mass="78458">MANLTPPAYHIIHQTQGRVRLGVPWLGQHPDQAKKLQGILENTDYITHVRINRTARSLIIHYQPGYSIAAQLSHLLSKCLSDQATSSPTHPPTLTSKLQDSEEGEWSSLQLPVTAALLAFLCRFPRFAILRPLAVLTLLAAAFPVAQRAFHSLIGQHRLNIDCLDLLALSLSGWQGKLLTPAMVIALHEFGDVIREQTARSTEVRTTNLMDAIGRFAWVKYGDHAPQQIPSDQVQVGDTVVVYPGEQIPVDGTVLLGEAIVDQQSLTGEAMPVVRQVGQSVWASTLLRSGQLYLRSDRVGKQTRAAASIELLQKAPVHDTRMANYAEKVADRLILPALLLAAIVLLTTRDPARAASILTLDFVTGVRVSIPTAFLSALNHTTRHGVLVRSGRTLEQLAEVDTIVFDKTGTLTQGAIAITGVRTVEEGWPPETVLQLATAAEQRLNHPLAEAIVQYAQEQNLEIPARGEWSYEVGLGIRAQINGHNVIVGSERFLQQEDVDWGNWMPTDVERLQSLIYVACDRRFLGVIQYTDPLRPESRYLVQTLQRDYGIELHLLTGDQAQRAQQVAADLGIPATKVYAEAFPEQKAMIVRDLHRAGHTVAFVGDGLNDSVALAYADVSVSFEQGSEIARETADVVLMNNNLLDLLEVISISRQTRDLIEQNTTLVVVPNLIALGLASTVGLNPLVATAIHNGSAIIAGVNSLRPLLQHQIEQQGG</sequence>
<dbReference type="GO" id="GO:0005886">
    <property type="term" value="C:plasma membrane"/>
    <property type="evidence" value="ECO:0007669"/>
    <property type="project" value="UniProtKB-SubCell"/>
</dbReference>
<dbReference type="AlphaFoldDB" id="A0A1J1J973"/>
<evidence type="ECO:0000313" key="9">
    <source>
        <dbReference type="EMBL" id="CUM58016.1"/>
    </source>
</evidence>
<gene>
    <name evidence="9" type="ORF">PLAM_0049</name>
</gene>
<dbReference type="NCBIfam" id="TIGR01494">
    <property type="entry name" value="ATPase_P-type"/>
    <property type="match status" value="1"/>
</dbReference>
<evidence type="ECO:0000256" key="1">
    <source>
        <dbReference type="ARBA" id="ARBA00004141"/>
    </source>
</evidence>
<dbReference type="InterPro" id="IPR018303">
    <property type="entry name" value="ATPase_P-typ_P_site"/>
</dbReference>
<evidence type="ECO:0000256" key="5">
    <source>
        <dbReference type="ARBA" id="ARBA00022989"/>
    </source>
</evidence>
<keyword evidence="7" id="KW-0479">Metal-binding</keyword>
<dbReference type="SUPFAM" id="SSF81653">
    <property type="entry name" value="Calcium ATPase, transduction domain A"/>
    <property type="match status" value="1"/>
</dbReference>
<keyword evidence="7" id="KW-0067">ATP-binding</keyword>
<accession>A0A1J1J973</accession>
<dbReference type="PRINTS" id="PR00120">
    <property type="entry name" value="HATPASE"/>
</dbReference>
<dbReference type="GO" id="GO:0046872">
    <property type="term" value="F:metal ion binding"/>
    <property type="evidence" value="ECO:0007669"/>
    <property type="project" value="UniProtKB-KW"/>
</dbReference>
<evidence type="ECO:0000256" key="7">
    <source>
        <dbReference type="RuleBase" id="RU362081"/>
    </source>
</evidence>
<dbReference type="InterPro" id="IPR051014">
    <property type="entry name" value="Cation_Transport_ATPase_IB"/>
</dbReference>
<protein>
    <submittedName>
        <fullName evidence="9">Cation-transporting P-type ATPase</fullName>
    </submittedName>
</protein>
<comment type="subcellular location">
    <subcellularLocation>
        <location evidence="7">Cell membrane</location>
    </subcellularLocation>
    <subcellularLocation>
        <location evidence="1">Membrane</location>
        <topology evidence="1">Multi-pass membrane protein</topology>
    </subcellularLocation>
</comment>
<dbReference type="InterPro" id="IPR044492">
    <property type="entry name" value="P_typ_ATPase_HD_dom"/>
</dbReference>
<keyword evidence="7" id="KW-1003">Cell membrane</keyword>
<keyword evidence="7" id="KW-0547">Nucleotide-binding</keyword>
<reference evidence="9" key="1">
    <citation type="submission" date="2015-09" db="EMBL/GenBank/DDBJ databases">
        <authorList>
            <person name="Jackson K.R."/>
            <person name="Lunt B.L."/>
            <person name="Fisher J.N.B."/>
            <person name="Gardner A.V."/>
            <person name="Bailey M.E."/>
            <person name="Deus L.M."/>
            <person name="Earl A.S."/>
            <person name="Gibby P.D."/>
            <person name="Hartmann K.A."/>
            <person name="Liu J.E."/>
            <person name="Manci A.M."/>
            <person name="Nielsen D.A."/>
            <person name="Solomon M.B."/>
            <person name="Breakwell D.P."/>
            <person name="Burnett S.H."/>
            <person name="Grose J.H."/>
        </authorList>
    </citation>
    <scope>NUCLEOTIDE SEQUENCE</scope>
    <source>
        <strain evidence="9">7805</strain>
    </source>
</reference>
<evidence type="ECO:0000259" key="8">
    <source>
        <dbReference type="Pfam" id="PF00122"/>
    </source>
</evidence>
<keyword evidence="4" id="KW-1278">Translocase</keyword>
<dbReference type="Gene3D" id="3.40.1110.10">
    <property type="entry name" value="Calcium-transporting ATPase, cytoplasmic domain N"/>
    <property type="match status" value="1"/>
</dbReference>
<dbReference type="EMBL" id="LO018304">
    <property type="protein sequence ID" value="CUM58016.1"/>
    <property type="molecule type" value="Genomic_DNA"/>
</dbReference>
<keyword evidence="3" id="KW-0812">Transmembrane</keyword>
<evidence type="ECO:0000256" key="6">
    <source>
        <dbReference type="ARBA" id="ARBA00023136"/>
    </source>
</evidence>
<evidence type="ECO:0000256" key="4">
    <source>
        <dbReference type="ARBA" id="ARBA00022967"/>
    </source>
</evidence>
<dbReference type="SUPFAM" id="SSF56784">
    <property type="entry name" value="HAD-like"/>
    <property type="match status" value="1"/>
</dbReference>
<evidence type="ECO:0000256" key="3">
    <source>
        <dbReference type="ARBA" id="ARBA00022692"/>
    </source>
</evidence>
<proteinExistence type="inferred from homology"/>
<dbReference type="GeneID" id="77289681"/>
<dbReference type="PROSITE" id="PS00154">
    <property type="entry name" value="ATPASE_E1_E2"/>
    <property type="match status" value="1"/>
</dbReference>
<dbReference type="Gene3D" id="3.40.50.1000">
    <property type="entry name" value="HAD superfamily/HAD-like"/>
    <property type="match status" value="1"/>
</dbReference>
<dbReference type="InterPro" id="IPR008250">
    <property type="entry name" value="ATPase_P-typ_transduc_dom_A_sf"/>
</dbReference>
<name>A0A1J1J973_PLAAG</name>
<dbReference type="RefSeq" id="WP_235751354.1">
    <property type="nucleotide sequence ID" value="NZ_JBIIEP010000002.1"/>
</dbReference>
<dbReference type="GO" id="GO:0016887">
    <property type="term" value="F:ATP hydrolysis activity"/>
    <property type="evidence" value="ECO:0007669"/>
    <property type="project" value="InterPro"/>
</dbReference>
<dbReference type="InterPro" id="IPR023299">
    <property type="entry name" value="ATPase_P-typ_cyto_dom_N"/>
</dbReference>